<dbReference type="Proteomes" id="UP000738325">
    <property type="component" value="Unassembled WGS sequence"/>
</dbReference>
<feature type="compositionally biased region" description="Low complexity" evidence="10">
    <location>
        <begin position="245"/>
        <end position="259"/>
    </location>
</feature>
<feature type="region of interest" description="Disordered" evidence="10">
    <location>
        <begin position="209"/>
        <end position="259"/>
    </location>
</feature>
<keyword evidence="5" id="KW-0677">Repeat</keyword>
<evidence type="ECO:0000313" key="12">
    <source>
        <dbReference type="EMBL" id="KAG0322164.1"/>
    </source>
</evidence>
<proteinExistence type="predicted"/>
<evidence type="ECO:0000256" key="8">
    <source>
        <dbReference type="ARBA" id="ARBA00023038"/>
    </source>
</evidence>
<dbReference type="OrthoDB" id="15567at2759"/>
<dbReference type="GO" id="GO:0046872">
    <property type="term" value="F:metal ion binding"/>
    <property type="evidence" value="ECO:0007669"/>
    <property type="project" value="UniProtKB-KW"/>
</dbReference>
<evidence type="ECO:0000256" key="4">
    <source>
        <dbReference type="ARBA" id="ARBA00022723"/>
    </source>
</evidence>
<feature type="compositionally biased region" description="Basic and acidic residues" evidence="10">
    <location>
        <begin position="361"/>
        <end position="375"/>
    </location>
</feature>
<feature type="compositionally biased region" description="Low complexity" evidence="10">
    <location>
        <begin position="389"/>
        <end position="405"/>
    </location>
</feature>
<dbReference type="GO" id="GO:0003779">
    <property type="term" value="F:actin binding"/>
    <property type="evidence" value="ECO:0007669"/>
    <property type="project" value="TreeGrafter"/>
</dbReference>
<dbReference type="SMART" id="SM00132">
    <property type="entry name" value="LIM"/>
    <property type="match status" value="3"/>
</dbReference>
<feature type="domain" description="LIM zinc-binding" evidence="11">
    <location>
        <begin position="787"/>
        <end position="846"/>
    </location>
</feature>
<dbReference type="GO" id="GO:0030036">
    <property type="term" value="P:actin cytoskeleton organization"/>
    <property type="evidence" value="ECO:0007669"/>
    <property type="project" value="TreeGrafter"/>
</dbReference>
<dbReference type="GO" id="GO:0001725">
    <property type="term" value="C:stress fiber"/>
    <property type="evidence" value="ECO:0007669"/>
    <property type="project" value="TreeGrafter"/>
</dbReference>
<dbReference type="SUPFAM" id="SSF57716">
    <property type="entry name" value="Glucocorticoid receptor-like (DNA-binding domain)"/>
    <property type="match status" value="3"/>
</dbReference>
<dbReference type="FunFam" id="2.10.110.10:FF:000018">
    <property type="entry name" value="Paxillin isoform 1"/>
    <property type="match status" value="1"/>
</dbReference>
<dbReference type="PROSITE" id="PS00478">
    <property type="entry name" value="LIM_DOMAIN_1"/>
    <property type="match status" value="1"/>
</dbReference>
<evidence type="ECO:0000256" key="1">
    <source>
        <dbReference type="ARBA" id="ARBA00004282"/>
    </source>
</evidence>
<dbReference type="EMBL" id="JAAAIP010000219">
    <property type="protein sequence ID" value="KAG0322164.1"/>
    <property type="molecule type" value="Genomic_DNA"/>
</dbReference>
<organism evidence="12 13">
    <name type="scientific">Dissophora globulifera</name>
    <dbReference type="NCBI Taxonomy" id="979702"/>
    <lineage>
        <taxon>Eukaryota</taxon>
        <taxon>Fungi</taxon>
        <taxon>Fungi incertae sedis</taxon>
        <taxon>Mucoromycota</taxon>
        <taxon>Mortierellomycotina</taxon>
        <taxon>Mortierellomycetes</taxon>
        <taxon>Mortierellales</taxon>
        <taxon>Mortierellaceae</taxon>
        <taxon>Dissophora</taxon>
    </lineage>
</organism>
<feature type="compositionally biased region" description="Low complexity" evidence="10">
    <location>
        <begin position="175"/>
        <end position="190"/>
    </location>
</feature>
<feature type="compositionally biased region" description="Acidic residues" evidence="10">
    <location>
        <begin position="281"/>
        <end position="291"/>
    </location>
</feature>
<feature type="compositionally biased region" description="Basic and acidic residues" evidence="10">
    <location>
        <begin position="296"/>
        <end position="308"/>
    </location>
</feature>
<feature type="compositionally biased region" description="Low complexity" evidence="10">
    <location>
        <begin position="209"/>
        <end position="222"/>
    </location>
</feature>
<evidence type="ECO:0000313" key="13">
    <source>
        <dbReference type="Proteomes" id="UP000738325"/>
    </source>
</evidence>
<accession>A0A9P6RMV5</accession>
<feature type="compositionally biased region" description="Polar residues" evidence="10">
    <location>
        <begin position="435"/>
        <end position="452"/>
    </location>
</feature>
<keyword evidence="6 9" id="KW-0862">Zinc</keyword>
<keyword evidence="7" id="KW-0965">Cell junction</keyword>
<feature type="compositionally biased region" description="Polar residues" evidence="10">
    <location>
        <begin position="478"/>
        <end position="496"/>
    </location>
</feature>
<dbReference type="InterPro" id="IPR050604">
    <property type="entry name" value="PDZ-LIM_domain"/>
</dbReference>
<evidence type="ECO:0000256" key="7">
    <source>
        <dbReference type="ARBA" id="ARBA00022949"/>
    </source>
</evidence>
<feature type="domain" description="LIM zinc-binding" evidence="11">
    <location>
        <begin position="669"/>
        <end position="728"/>
    </location>
</feature>
<dbReference type="AlphaFoldDB" id="A0A9P6RMV5"/>
<feature type="compositionally biased region" description="Polar residues" evidence="10">
    <location>
        <begin position="15"/>
        <end position="31"/>
    </location>
</feature>
<name>A0A9P6RMV5_9FUNG</name>
<dbReference type="InterPro" id="IPR001781">
    <property type="entry name" value="Znf_LIM"/>
</dbReference>
<feature type="compositionally biased region" description="Polar residues" evidence="10">
    <location>
        <begin position="406"/>
        <end position="417"/>
    </location>
</feature>
<keyword evidence="3" id="KW-0963">Cytoplasm</keyword>
<feature type="compositionally biased region" description="Polar residues" evidence="10">
    <location>
        <begin position="232"/>
        <end position="244"/>
    </location>
</feature>
<evidence type="ECO:0000256" key="5">
    <source>
        <dbReference type="ARBA" id="ARBA00022737"/>
    </source>
</evidence>
<dbReference type="GO" id="GO:0005737">
    <property type="term" value="C:cytoplasm"/>
    <property type="evidence" value="ECO:0007669"/>
    <property type="project" value="UniProtKB-SubCell"/>
</dbReference>
<sequence length="849" mass="90817">MSYITKDQLNLYLQNVSNQSNGTTKSRSTLNGPRPPTFGAKASSRKIFQDGPPSAALSSPITPTSARLDSAIKSLALSSVPRTPPPEPSSPILESMGESGPSEAEPVVMESMGSDGHEPVHPVYPQPYATMHGQPGTLGPMQTWSAHGYTMGPHHQPHPGGFGNPTIPPQFYNTPHNHNQQPQQQQQHSIHLSQEQYLNLQQQQFQQQEYLRQQHAAHAAAHGYHPVPGSSGHLTNSMTPQMQASVPTTTSTPSKTITPRIVPIVEIPKYTTINPPKTEIVDDNVDSDNDWAPDPPPRDGPKKIDTKVTAKVLASTGPPTPPKVDIQQQKPVSVASSFKSSPTSASHPTTPVLTENAMPAEDDRVPLPPPREFRRQSVGLQTLTGAGAGAVEAAATTSSGSSATSLTRPGSSSIFKVTQTSSPSSTQTTTAGSSFKNTSVPAPGTVRTNSAKFNALAASASGKDAPLPSPKSISPKSANSVLSSTNIAVSTTSSPWTARKAVENTRRNSLSKGSALAATLGSVPAKERKSLDGSSATTSSPRQESVVIPPETYADKELPPIRPDTPPPSQPANITAVAAEMTATPLRGHYFNAQPVSDEGKCIVTEEDKLAGVPVADYASKEAVIVEEEDEKKDVSPSPSGVKKPSSPVKAARRKSSGAGADKQASSAFICSSCEEPISGMMITAMGKRWHSDHFVCTVCDLNLEHVQFFQKDGLPYCHFDYHDKFSPKCGHCDSAIENECLTALGKNWHPGHFFCRECGDPFGEDGYMVHDDFPYCEKDYLRLFAPKCTGCLDPIQGDFISALKGKWHRDCFGCTVCHIGFDTASYYVENGKPYCQTHYKTGAQPVVA</sequence>
<feature type="region of interest" description="Disordered" evidence="10">
    <location>
        <begin position="274"/>
        <end position="572"/>
    </location>
</feature>
<feature type="compositionally biased region" description="Polar residues" evidence="10">
    <location>
        <begin position="532"/>
        <end position="543"/>
    </location>
</feature>
<dbReference type="Pfam" id="PF00412">
    <property type="entry name" value="LIM"/>
    <property type="match status" value="3"/>
</dbReference>
<evidence type="ECO:0000256" key="3">
    <source>
        <dbReference type="ARBA" id="ARBA00022490"/>
    </source>
</evidence>
<reference evidence="12" key="1">
    <citation type="journal article" date="2020" name="Fungal Divers.">
        <title>Resolving the Mortierellaceae phylogeny through synthesis of multi-gene phylogenetics and phylogenomics.</title>
        <authorList>
            <person name="Vandepol N."/>
            <person name="Liber J."/>
            <person name="Desiro A."/>
            <person name="Na H."/>
            <person name="Kennedy M."/>
            <person name="Barry K."/>
            <person name="Grigoriev I.V."/>
            <person name="Miller A.N."/>
            <person name="O'Donnell K."/>
            <person name="Stajich J.E."/>
            <person name="Bonito G."/>
        </authorList>
    </citation>
    <scope>NUCLEOTIDE SEQUENCE</scope>
    <source>
        <strain evidence="12">REB-010B</strain>
    </source>
</reference>
<evidence type="ECO:0000256" key="2">
    <source>
        <dbReference type="ARBA" id="ARBA00004496"/>
    </source>
</evidence>
<feature type="compositionally biased region" description="Pro residues" evidence="10">
    <location>
        <begin position="560"/>
        <end position="570"/>
    </location>
</feature>
<keyword evidence="13" id="KW-1185">Reference proteome</keyword>
<dbReference type="GO" id="GO:0031941">
    <property type="term" value="C:filamentous actin"/>
    <property type="evidence" value="ECO:0007669"/>
    <property type="project" value="TreeGrafter"/>
</dbReference>
<feature type="region of interest" description="Disordered" evidence="10">
    <location>
        <begin position="76"/>
        <end position="120"/>
    </location>
</feature>
<comment type="caution">
    <text evidence="12">The sequence shown here is derived from an EMBL/GenBank/DDBJ whole genome shotgun (WGS) entry which is preliminary data.</text>
</comment>
<comment type="subcellular location">
    <subcellularLocation>
        <location evidence="1">Cell junction</location>
    </subcellularLocation>
    <subcellularLocation>
        <location evidence="2">Cytoplasm</location>
    </subcellularLocation>
</comment>
<dbReference type="PANTHER" id="PTHR24214">
    <property type="entry name" value="PDZ AND LIM DOMAIN PROTEIN ZASP"/>
    <property type="match status" value="1"/>
</dbReference>
<dbReference type="GO" id="GO:0051371">
    <property type="term" value="F:muscle alpha-actinin binding"/>
    <property type="evidence" value="ECO:0007669"/>
    <property type="project" value="TreeGrafter"/>
</dbReference>
<dbReference type="PANTHER" id="PTHR24214:SF62">
    <property type="entry name" value="LEUPAXIN"/>
    <property type="match status" value="1"/>
</dbReference>
<protein>
    <recommendedName>
        <fullName evidence="11">LIM zinc-binding domain-containing protein</fullName>
    </recommendedName>
</protein>
<dbReference type="PROSITE" id="PS50023">
    <property type="entry name" value="LIM_DOMAIN_2"/>
    <property type="match status" value="2"/>
</dbReference>
<evidence type="ECO:0000256" key="10">
    <source>
        <dbReference type="SAM" id="MobiDB-lite"/>
    </source>
</evidence>
<evidence type="ECO:0000256" key="6">
    <source>
        <dbReference type="ARBA" id="ARBA00022833"/>
    </source>
</evidence>
<keyword evidence="8 9" id="KW-0440">LIM domain</keyword>
<dbReference type="Gene3D" id="2.10.110.10">
    <property type="entry name" value="Cysteine Rich Protein"/>
    <property type="match status" value="3"/>
</dbReference>
<feature type="compositionally biased region" description="Low complexity" evidence="10">
    <location>
        <begin position="636"/>
        <end position="650"/>
    </location>
</feature>
<feature type="region of interest" description="Disordered" evidence="10">
    <location>
        <begin position="627"/>
        <end position="660"/>
    </location>
</feature>
<gene>
    <name evidence="12" type="ORF">BGZ99_003458</name>
</gene>
<dbReference type="FunFam" id="2.10.110.10:FF:000008">
    <property type="entry name" value="Paxillin isoform 1"/>
    <property type="match status" value="1"/>
</dbReference>
<feature type="compositionally biased region" description="Low complexity" evidence="10">
    <location>
        <begin position="330"/>
        <end position="351"/>
    </location>
</feature>
<evidence type="ECO:0000256" key="9">
    <source>
        <dbReference type="PROSITE-ProRule" id="PRU00125"/>
    </source>
</evidence>
<feature type="region of interest" description="Disordered" evidence="10">
    <location>
        <begin position="15"/>
        <end position="63"/>
    </location>
</feature>
<keyword evidence="4 9" id="KW-0479">Metal-binding</keyword>
<feature type="compositionally biased region" description="Low complexity" evidence="10">
    <location>
        <begin position="418"/>
        <end position="434"/>
    </location>
</feature>
<feature type="region of interest" description="Disordered" evidence="10">
    <location>
        <begin position="158"/>
        <end position="190"/>
    </location>
</feature>
<evidence type="ECO:0000259" key="11">
    <source>
        <dbReference type="PROSITE" id="PS50023"/>
    </source>
</evidence>